<feature type="domain" description="Major facilitator superfamily (MFS) profile" evidence="8">
    <location>
        <begin position="18"/>
        <end position="159"/>
    </location>
</feature>
<proteinExistence type="predicted"/>
<evidence type="ECO:0000256" key="5">
    <source>
        <dbReference type="ARBA" id="ARBA00022989"/>
    </source>
</evidence>
<dbReference type="GO" id="GO:0022857">
    <property type="term" value="F:transmembrane transporter activity"/>
    <property type="evidence" value="ECO:0007669"/>
    <property type="project" value="InterPro"/>
</dbReference>
<dbReference type="InterPro" id="IPR020846">
    <property type="entry name" value="MFS_dom"/>
</dbReference>
<reference evidence="9 10" key="1">
    <citation type="submission" date="2020-02" db="EMBL/GenBank/DDBJ databases">
        <title>Thermophilic hydrogen producing bacteria, Caloranaerobacter azorensis.</title>
        <authorList>
            <person name="Baek K."/>
        </authorList>
    </citation>
    <scope>NUCLEOTIDE SEQUENCE [LARGE SCALE GENOMIC DNA]</scope>
    <source>
        <strain evidence="9 10">T3-1</strain>
    </source>
</reference>
<evidence type="ECO:0000256" key="2">
    <source>
        <dbReference type="ARBA" id="ARBA00022448"/>
    </source>
</evidence>
<name>A0A6P1YF71_9FIRM</name>
<accession>A0A6P1YF71</accession>
<dbReference type="InterPro" id="IPR050171">
    <property type="entry name" value="MFS_Transporters"/>
</dbReference>
<evidence type="ECO:0000259" key="8">
    <source>
        <dbReference type="PROSITE" id="PS50850"/>
    </source>
</evidence>
<sequence length="159" mass="17451">MYKKLSNIFSQYSGLSKSAYVIFFAKMITNMGAFIWPLLTLILKRKIGYSASTIAIISLVIGIIYLPATVLGGKLADKYDRKKIIIIFDSISVIFFISCAFVKPSNLMTALFVIAGLFATMEGPAFEALIADATKPQERDKAYSLSYLGHNLGFIIGGL</sequence>
<dbReference type="PANTHER" id="PTHR23517">
    <property type="entry name" value="RESISTANCE PROTEIN MDTM, PUTATIVE-RELATED-RELATED"/>
    <property type="match status" value="1"/>
</dbReference>
<feature type="transmembrane region" description="Helical" evidence="7">
    <location>
        <begin position="49"/>
        <end position="72"/>
    </location>
</feature>
<evidence type="ECO:0000313" key="9">
    <source>
        <dbReference type="EMBL" id="QIB27891.1"/>
    </source>
</evidence>
<organism evidence="9 10">
    <name type="scientific">Caloranaerobacter azorensis</name>
    <dbReference type="NCBI Taxonomy" id="116090"/>
    <lineage>
        <taxon>Bacteria</taxon>
        <taxon>Bacillati</taxon>
        <taxon>Bacillota</taxon>
        <taxon>Tissierellia</taxon>
        <taxon>Tissierellales</taxon>
        <taxon>Thermohalobacteraceae</taxon>
        <taxon>Caloranaerobacter</taxon>
    </lineage>
</organism>
<dbReference type="InterPro" id="IPR036259">
    <property type="entry name" value="MFS_trans_sf"/>
</dbReference>
<dbReference type="EMBL" id="CP048617">
    <property type="protein sequence ID" value="QIB27891.1"/>
    <property type="molecule type" value="Genomic_DNA"/>
</dbReference>
<keyword evidence="5 7" id="KW-1133">Transmembrane helix</keyword>
<dbReference type="PROSITE" id="PS50850">
    <property type="entry name" value="MFS"/>
    <property type="match status" value="1"/>
</dbReference>
<evidence type="ECO:0000256" key="4">
    <source>
        <dbReference type="ARBA" id="ARBA00022692"/>
    </source>
</evidence>
<comment type="subcellular location">
    <subcellularLocation>
        <location evidence="1">Cell membrane</location>
        <topology evidence="1">Multi-pass membrane protein</topology>
    </subcellularLocation>
</comment>
<keyword evidence="2" id="KW-0813">Transport</keyword>
<feature type="transmembrane region" description="Helical" evidence="7">
    <location>
        <begin position="109"/>
        <end position="131"/>
    </location>
</feature>
<dbReference type="KEGG" id="cazo:G3A45_11765"/>
<dbReference type="Proteomes" id="UP000464452">
    <property type="component" value="Chromosome"/>
</dbReference>
<dbReference type="AlphaFoldDB" id="A0A6P1YF71"/>
<evidence type="ECO:0000256" key="1">
    <source>
        <dbReference type="ARBA" id="ARBA00004651"/>
    </source>
</evidence>
<dbReference type="SUPFAM" id="SSF103473">
    <property type="entry name" value="MFS general substrate transporter"/>
    <property type="match status" value="1"/>
</dbReference>
<keyword evidence="3" id="KW-1003">Cell membrane</keyword>
<evidence type="ECO:0000313" key="10">
    <source>
        <dbReference type="Proteomes" id="UP000464452"/>
    </source>
</evidence>
<protein>
    <submittedName>
        <fullName evidence="9">MFS transporter</fullName>
    </submittedName>
</protein>
<evidence type="ECO:0000256" key="7">
    <source>
        <dbReference type="SAM" id="Phobius"/>
    </source>
</evidence>
<feature type="transmembrane region" description="Helical" evidence="7">
    <location>
        <begin position="20"/>
        <end position="43"/>
    </location>
</feature>
<dbReference type="Pfam" id="PF07690">
    <property type="entry name" value="MFS_1"/>
    <property type="match status" value="1"/>
</dbReference>
<keyword evidence="6 7" id="KW-0472">Membrane</keyword>
<feature type="transmembrane region" description="Helical" evidence="7">
    <location>
        <begin position="84"/>
        <end position="103"/>
    </location>
</feature>
<evidence type="ECO:0000256" key="3">
    <source>
        <dbReference type="ARBA" id="ARBA00022475"/>
    </source>
</evidence>
<gene>
    <name evidence="9" type="ORF">G3A45_11765</name>
</gene>
<evidence type="ECO:0000256" key="6">
    <source>
        <dbReference type="ARBA" id="ARBA00023136"/>
    </source>
</evidence>
<keyword evidence="4 7" id="KW-0812">Transmembrane</keyword>
<dbReference type="GO" id="GO:0005886">
    <property type="term" value="C:plasma membrane"/>
    <property type="evidence" value="ECO:0007669"/>
    <property type="project" value="UniProtKB-SubCell"/>
</dbReference>
<dbReference type="InterPro" id="IPR011701">
    <property type="entry name" value="MFS"/>
</dbReference>
<dbReference type="Gene3D" id="1.20.1250.20">
    <property type="entry name" value="MFS general substrate transporter like domains"/>
    <property type="match status" value="1"/>
</dbReference>